<evidence type="ECO:0000256" key="1">
    <source>
        <dbReference type="SAM" id="Phobius"/>
    </source>
</evidence>
<organism evidence="2 3">
    <name type="scientific">Azospira inquinata</name>
    <dbReference type="NCBI Taxonomy" id="2785627"/>
    <lineage>
        <taxon>Bacteria</taxon>
        <taxon>Pseudomonadati</taxon>
        <taxon>Pseudomonadota</taxon>
        <taxon>Betaproteobacteria</taxon>
        <taxon>Rhodocyclales</taxon>
        <taxon>Rhodocyclaceae</taxon>
        <taxon>Azospira</taxon>
    </lineage>
</organism>
<accession>A0A975SMQ6</accession>
<dbReference type="Proteomes" id="UP000683428">
    <property type="component" value="Chromosome"/>
</dbReference>
<dbReference type="RefSeq" id="WP_216127994.1">
    <property type="nucleotide sequence ID" value="NZ_CP064782.1"/>
</dbReference>
<dbReference type="KEGG" id="aiq:Azoinq_00390"/>
<protein>
    <submittedName>
        <fullName evidence="2">Uncharacterized protein</fullName>
    </submittedName>
</protein>
<sequence length="345" mass="39489">MTENSFITSHDDQHAIVIPIEREALGGFIGNLLGRPQTIENAISGNFDLGREHIENIFHLVDQRIRQQNRGTLIQFTVTVVYADDSSVLLNSLEDFINYREVRPQISVSADLSWTYLIQFEDKPIPEKQVIELSILTEGIRPTDPIAIFLRPRLRKARSNFIIRIQHTARSWGVDVEHLLMGQIKSWIHNEPWTKRIFYQNSGWVAIFFMLLLWGLGCWGTYEVTEHLLNAVRETVDAAKALSTEQKLDRLIEFTINSPIEKIRAYKVTGYMGSLFIGTFLGIIIGTLADNPPQNYLVLSEESKKARTESLKERTRNWTYFVLSGITATIAGVLSRYIFSLIFGE</sequence>
<gene>
    <name evidence="2" type="ORF">Azoinq_00390</name>
</gene>
<proteinExistence type="predicted"/>
<evidence type="ECO:0000313" key="3">
    <source>
        <dbReference type="Proteomes" id="UP000683428"/>
    </source>
</evidence>
<dbReference type="EMBL" id="CP064782">
    <property type="protein sequence ID" value="QWT49118.1"/>
    <property type="molecule type" value="Genomic_DNA"/>
</dbReference>
<name>A0A975SMQ6_9RHOO</name>
<keyword evidence="1" id="KW-0472">Membrane</keyword>
<dbReference type="AlphaFoldDB" id="A0A975SMQ6"/>
<reference evidence="2" key="1">
    <citation type="submission" date="2020-11" db="EMBL/GenBank/DDBJ databases">
        <title>Azospira inquinata sp. nov.</title>
        <authorList>
            <person name="Moe W.M."/>
            <person name="Mikes M.C."/>
        </authorList>
    </citation>
    <scope>NUCLEOTIDE SEQUENCE</scope>
    <source>
        <strain evidence="2">Azo-3</strain>
    </source>
</reference>
<feature type="transmembrane region" description="Helical" evidence="1">
    <location>
        <begin position="203"/>
        <end position="222"/>
    </location>
</feature>
<feature type="transmembrane region" description="Helical" evidence="1">
    <location>
        <begin position="318"/>
        <end position="339"/>
    </location>
</feature>
<evidence type="ECO:0000313" key="2">
    <source>
        <dbReference type="EMBL" id="QWT49118.1"/>
    </source>
</evidence>
<keyword evidence="1" id="KW-0812">Transmembrane</keyword>
<feature type="transmembrane region" description="Helical" evidence="1">
    <location>
        <begin position="268"/>
        <end position="289"/>
    </location>
</feature>
<keyword evidence="3" id="KW-1185">Reference proteome</keyword>
<keyword evidence="1" id="KW-1133">Transmembrane helix</keyword>